<dbReference type="InterPro" id="IPR051082">
    <property type="entry name" value="Pentapeptide-BTB/POZ_domain"/>
</dbReference>
<keyword evidence="4" id="KW-1185">Reference proteome</keyword>
<dbReference type="RefSeq" id="WP_157192095.1">
    <property type="nucleotide sequence ID" value="NZ_CP046621.1"/>
</dbReference>
<proteinExistence type="predicted"/>
<protein>
    <recommendedName>
        <fullName evidence="2">Potassium channel domain-containing protein</fullName>
    </recommendedName>
</protein>
<feature type="transmembrane region" description="Helical" evidence="1">
    <location>
        <begin position="315"/>
        <end position="339"/>
    </location>
</feature>
<dbReference type="Gene3D" id="2.160.20.80">
    <property type="entry name" value="E3 ubiquitin-protein ligase SopA"/>
    <property type="match status" value="2"/>
</dbReference>
<reference evidence="3" key="1">
    <citation type="submission" date="2019-12" db="EMBL/GenBank/DDBJ databases">
        <title>Hybrid Genome Assemblies of two High G+C Isolates from Undergraduate Microbiology Courses.</title>
        <authorList>
            <person name="Ne Ville C.J."/>
            <person name="Enright D."/>
            <person name="Hernandez I."/>
            <person name="Dodsworth J."/>
            <person name="Orwin P.M."/>
        </authorList>
    </citation>
    <scope>NUCLEOTIDE SEQUENCE [LARGE SCALE GENOMIC DNA]</scope>
    <source>
        <strain evidence="3">Neo</strain>
    </source>
</reference>
<dbReference type="Pfam" id="PF00805">
    <property type="entry name" value="Pentapeptide"/>
    <property type="match status" value="2"/>
</dbReference>
<dbReference type="SUPFAM" id="SSF81324">
    <property type="entry name" value="Voltage-gated potassium channels"/>
    <property type="match status" value="1"/>
</dbReference>
<dbReference type="Proteomes" id="UP000426235">
    <property type="component" value="Chromosome"/>
</dbReference>
<dbReference type="PANTHER" id="PTHR14136">
    <property type="entry name" value="BTB_POZ DOMAIN-CONTAINING PROTEIN KCTD9"/>
    <property type="match status" value="1"/>
</dbReference>
<feature type="transmembrane region" description="Helical" evidence="1">
    <location>
        <begin position="259"/>
        <end position="277"/>
    </location>
</feature>
<keyword evidence="1" id="KW-1133">Transmembrane helix</keyword>
<dbReference type="AlphaFoldDB" id="A0A6I6GRR2"/>
<dbReference type="InterPro" id="IPR013099">
    <property type="entry name" value="K_chnl_dom"/>
</dbReference>
<keyword evidence="1" id="KW-0812">Transmembrane</keyword>
<organism evidence="3 4">
    <name type="scientific">Pseudomonas alkylphenolica</name>
    <dbReference type="NCBI Taxonomy" id="237609"/>
    <lineage>
        <taxon>Bacteria</taxon>
        <taxon>Pseudomonadati</taxon>
        <taxon>Pseudomonadota</taxon>
        <taxon>Gammaproteobacteria</taxon>
        <taxon>Pseudomonadales</taxon>
        <taxon>Pseudomonadaceae</taxon>
        <taxon>Pseudomonas</taxon>
    </lineage>
</organism>
<feature type="domain" description="Potassium channel" evidence="2">
    <location>
        <begin position="264"/>
        <end position="343"/>
    </location>
</feature>
<accession>A0A6I6GRR2</accession>
<dbReference type="EMBL" id="CP046621">
    <property type="protein sequence ID" value="QGW77070.1"/>
    <property type="molecule type" value="Genomic_DNA"/>
</dbReference>
<name>A0A6I6GRR2_9PSED</name>
<evidence type="ECO:0000313" key="4">
    <source>
        <dbReference type="Proteomes" id="UP000426235"/>
    </source>
</evidence>
<dbReference type="SUPFAM" id="SSF141571">
    <property type="entry name" value="Pentapeptide repeat-like"/>
    <property type="match status" value="1"/>
</dbReference>
<dbReference type="PANTHER" id="PTHR14136:SF17">
    <property type="entry name" value="BTB_POZ DOMAIN-CONTAINING PROTEIN KCTD9"/>
    <property type="match status" value="1"/>
</dbReference>
<evidence type="ECO:0000313" key="3">
    <source>
        <dbReference type="EMBL" id="QGW77070.1"/>
    </source>
</evidence>
<sequence length="367" mass="41807">MENHSKEEPNKEQYALLVSCAIKEDFSAWNDYVSTLDEMIKLRGANFDELTIKSARFKNKHGKGADLYGATFKGSTLESIDLSDTHLMRANFQDATIASCLFCEAACEEAVFENTTFFIVNFTHARCYNANFRNAKFFSSSFYETQFASANLEGARFITEKYNPLAAKKPRLNMCGANFRDTKLNSETYFDLCDVSRNTDFRSISFESANFSAGLRQTLQYCNRRHNWNDWYKKQGALSSILVRLFWMHSDYGRSAKRIISSFFIASLLFATFYFFFPSQVQNLQPWQPIRSLYFSIVTMTTLGFGDMHASPDSWLAPCIIMIQVLYGYVLLGGLITVLSNLFSSDGPALGLVKHPSAPPSFMFTMR</sequence>
<dbReference type="InterPro" id="IPR001646">
    <property type="entry name" value="5peptide_repeat"/>
</dbReference>
<dbReference type="Gene3D" id="1.10.287.70">
    <property type="match status" value="1"/>
</dbReference>
<keyword evidence="1" id="KW-0472">Membrane</keyword>
<evidence type="ECO:0000259" key="2">
    <source>
        <dbReference type="Pfam" id="PF07885"/>
    </source>
</evidence>
<dbReference type="Pfam" id="PF07885">
    <property type="entry name" value="Ion_trans_2"/>
    <property type="match status" value="1"/>
</dbReference>
<evidence type="ECO:0000256" key="1">
    <source>
        <dbReference type="SAM" id="Phobius"/>
    </source>
</evidence>
<gene>
    <name evidence="3" type="ORF">GPJ81_10400</name>
</gene>